<dbReference type="Gene3D" id="3.40.50.150">
    <property type="entry name" value="Vaccinia Virus protein VP39"/>
    <property type="match status" value="1"/>
</dbReference>
<dbReference type="Pfam" id="PF13489">
    <property type="entry name" value="Methyltransf_23"/>
    <property type="match status" value="1"/>
</dbReference>
<organism evidence="1 2">
    <name type="scientific">Hyphomonas chukchiensis</name>
    <dbReference type="NCBI Taxonomy" id="1280947"/>
    <lineage>
        <taxon>Bacteria</taxon>
        <taxon>Pseudomonadati</taxon>
        <taxon>Pseudomonadota</taxon>
        <taxon>Alphaproteobacteria</taxon>
        <taxon>Hyphomonadales</taxon>
        <taxon>Hyphomonadaceae</taxon>
        <taxon>Hyphomonas</taxon>
    </lineage>
</organism>
<keyword evidence="2" id="KW-1185">Reference proteome</keyword>
<dbReference type="STRING" id="1280947.HY30_03395"/>
<evidence type="ECO:0000313" key="1">
    <source>
        <dbReference type="EMBL" id="KCZ58795.1"/>
    </source>
</evidence>
<dbReference type="AlphaFoldDB" id="A0A062UCJ9"/>
<name>A0A062UCJ9_9PROT</name>
<dbReference type="PATRIC" id="fig|1280947.3.peg.1554"/>
<proteinExistence type="predicted"/>
<comment type="caution">
    <text evidence="1">The sequence shown here is derived from an EMBL/GenBank/DDBJ whole genome shotgun (WGS) entry which is preliminary data.</text>
</comment>
<dbReference type="Proteomes" id="UP000027190">
    <property type="component" value="Unassembled WGS sequence"/>
</dbReference>
<sequence length="226" mass="25104">MLDVLRKTEYFEHLTEGHAVRKDHTLKGIQDGWVMAQLAGTKGKRLLEVGGGNSRVLPNLKDNKLWNAEKFEGVGNGPTAPKELDGVTVIPTFMGEFHPDVPEVDVVFSISVVEHIPFEKYKDAFADMARCLAPGGTMYHAVDLPLGDEPLPVAQKRIRLLISAIEDAGLKWREPPAVEPDCTFKCDMASNSDLTMWMWARISEASRHASPIYQIVTLKLIADKPL</sequence>
<dbReference type="InterPro" id="IPR029063">
    <property type="entry name" value="SAM-dependent_MTases_sf"/>
</dbReference>
<dbReference type="EMBL" id="AWFG01000019">
    <property type="protein sequence ID" value="KCZ58795.1"/>
    <property type="molecule type" value="Genomic_DNA"/>
</dbReference>
<gene>
    <name evidence="1" type="ORF">HY30_03395</name>
</gene>
<reference evidence="1 2" key="1">
    <citation type="journal article" date="2014" name="Antonie Van Leeuwenhoek">
        <title>Hyphomonas beringensis sp. nov. and Hyphomonas chukchiensis sp. nov., isolated from surface seawater of the Bering Sea and Chukchi Sea.</title>
        <authorList>
            <person name="Li C."/>
            <person name="Lai Q."/>
            <person name="Li G."/>
            <person name="Dong C."/>
            <person name="Wang J."/>
            <person name="Liao Y."/>
            <person name="Shao Z."/>
        </authorList>
    </citation>
    <scope>NUCLEOTIDE SEQUENCE [LARGE SCALE GENOMIC DNA]</scope>
    <source>
        <strain evidence="1 2">BH-BN04-4</strain>
    </source>
</reference>
<accession>A0A062UCJ9</accession>
<evidence type="ECO:0000313" key="2">
    <source>
        <dbReference type="Proteomes" id="UP000027190"/>
    </source>
</evidence>
<dbReference type="SUPFAM" id="SSF53335">
    <property type="entry name" value="S-adenosyl-L-methionine-dependent methyltransferases"/>
    <property type="match status" value="1"/>
</dbReference>
<protein>
    <submittedName>
        <fullName evidence="1">Uncharacterized protein</fullName>
    </submittedName>
</protein>